<dbReference type="InterPro" id="IPR004636">
    <property type="entry name" value="AcOrn/SuccOrn_fam"/>
</dbReference>
<keyword evidence="7" id="KW-1185">Reference proteome</keyword>
<feature type="modified residue" description="N6-(pyridoxal phosphate)lysine" evidence="5">
    <location>
        <position position="251"/>
    </location>
</feature>
<dbReference type="PANTHER" id="PTHR11986">
    <property type="entry name" value="AMINOTRANSFERASE CLASS III"/>
    <property type="match status" value="1"/>
</dbReference>
<dbReference type="Gene3D" id="3.90.1150.10">
    <property type="entry name" value="Aspartate Aminotransferase, domain 1"/>
    <property type="match status" value="1"/>
</dbReference>
<dbReference type="InterPro" id="IPR015421">
    <property type="entry name" value="PyrdxlP-dep_Trfase_major"/>
</dbReference>
<dbReference type="RefSeq" id="WP_377064873.1">
    <property type="nucleotide sequence ID" value="NZ_JBHSJJ010000006.1"/>
</dbReference>
<comment type="similarity">
    <text evidence="5">Belongs to the class-III pyridoxal-phosphate-dependent aminotransferase family. ArgD subfamily.</text>
</comment>
<keyword evidence="5" id="KW-0963">Cytoplasm</keyword>
<feature type="binding site" evidence="5">
    <location>
        <begin position="222"/>
        <end position="225"/>
    </location>
    <ligand>
        <name>pyridoxal 5'-phosphate</name>
        <dbReference type="ChEBI" id="CHEBI:597326"/>
    </ligand>
</feature>
<feature type="binding site" evidence="5">
    <location>
        <position position="138"/>
    </location>
    <ligand>
        <name>pyridoxal 5'-phosphate</name>
        <dbReference type="ChEBI" id="CHEBI:597326"/>
    </ligand>
</feature>
<comment type="subcellular location">
    <subcellularLocation>
        <location evidence="5">Cytoplasm</location>
    </subcellularLocation>
</comment>
<evidence type="ECO:0000256" key="2">
    <source>
        <dbReference type="ARBA" id="ARBA00022605"/>
    </source>
</evidence>
<dbReference type="EMBL" id="JBHSJJ010000006">
    <property type="protein sequence ID" value="MFC4872461.1"/>
    <property type="molecule type" value="Genomic_DNA"/>
</dbReference>
<feature type="binding site" evidence="5">
    <location>
        <position position="279"/>
    </location>
    <ligand>
        <name>N(2)-acetyl-L-ornithine</name>
        <dbReference type="ChEBI" id="CHEBI:57805"/>
    </ligand>
</feature>
<comment type="miscellaneous">
    <text evidence="5">May also have succinyldiaminopimelate aminotransferase activity, thus carrying out the corresponding step in lysine biosynthesis.</text>
</comment>
<dbReference type="PROSITE" id="PS00600">
    <property type="entry name" value="AA_TRANSFER_CLASS_3"/>
    <property type="match status" value="1"/>
</dbReference>
<feature type="binding site" evidence="5">
    <location>
        <position position="141"/>
    </location>
    <ligand>
        <name>N(2)-acetyl-L-ornithine</name>
        <dbReference type="ChEBI" id="CHEBI:57805"/>
    </ligand>
</feature>
<dbReference type="EC" id="2.6.1.11" evidence="5"/>
<comment type="cofactor">
    <cofactor evidence="5">
        <name>pyridoxal 5'-phosphate</name>
        <dbReference type="ChEBI" id="CHEBI:597326"/>
    </cofactor>
    <text evidence="5">Binds 1 pyridoxal phosphate per subunit.</text>
</comment>
<evidence type="ECO:0000256" key="1">
    <source>
        <dbReference type="ARBA" id="ARBA00022576"/>
    </source>
</evidence>
<comment type="pathway">
    <text evidence="5">Amino-acid biosynthesis; L-arginine biosynthesis; N(2)-acetyl-L-ornithine from L-glutamate: step 4/4.</text>
</comment>
<sequence>MQVSNDYLYNEDKKNYLPTFKRFPLAFIKGKGSRVWDADGKEYIDMLAGIAVNNLGHCHPKVVKAIQDQAAVLIHVSNFFVSPPQVALSKLLVDLSKLDRVFLTNSGAESVEGAMKIARKYAHTHGRGGRIISMENSFHGRTLATIATGQAKYQQGFEPIPAGFVQVPFNDLDAVKVQMDNEVAAVIIEPIQGEGGIIPADLAYLKGLRKLCDENNVLLIFDEVQCGIGRSGKFFAKEHYDVQPDIMTLAKGLGGGVPIGAFLCKKKVADVINFGDHGTTFGGNPLASAAALATIKTILEEDLCTAADEKGAWITQRVKEMADKYGMINEIRGLGLMIGVQLDRPAAPLVKALLDEGVIANATAETVLRLVPPLNIPQSDLEEVMDKLERNIEKLVSEKNG</sequence>
<dbReference type="InterPro" id="IPR049704">
    <property type="entry name" value="Aminotrans_3_PPA_site"/>
</dbReference>
<dbReference type="CDD" id="cd00610">
    <property type="entry name" value="OAT_like"/>
    <property type="match status" value="1"/>
</dbReference>
<name>A0ABV9T1A2_9BACT</name>
<feature type="binding site" evidence="5">
    <location>
        <position position="280"/>
    </location>
    <ligand>
        <name>pyridoxal 5'-phosphate</name>
        <dbReference type="ChEBI" id="CHEBI:597326"/>
    </ligand>
</feature>
<evidence type="ECO:0000256" key="3">
    <source>
        <dbReference type="ARBA" id="ARBA00022679"/>
    </source>
</evidence>
<dbReference type="SUPFAM" id="SSF53383">
    <property type="entry name" value="PLP-dependent transferases"/>
    <property type="match status" value="1"/>
</dbReference>
<dbReference type="NCBIfam" id="NF002325">
    <property type="entry name" value="PRK01278.1"/>
    <property type="match status" value="1"/>
</dbReference>
<evidence type="ECO:0000256" key="4">
    <source>
        <dbReference type="ARBA" id="ARBA00022898"/>
    </source>
</evidence>
<evidence type="ECO:0000313" key="6">
    <source>
        <dbReference type="EMBL" id="MFC4872461.1"/>
    </source>
</evidence>
<keyword evidence="4 5" id="KW-0663">Pyridoxal phosphate</keyword>
<keyword evidence="5" id="KW-0055">Arginine biosynthesis</keyword>
<protein>
    <recommendedName>
        <fullName evidence="5">Acetylornithine aminotransferase</fullName>
        <shortName evidence="5">ACOAT</shortName>
        <ecNumber evidence="5">2.6.1.11</ecNumber>
    </recommendedName>
</protein>
<dbReference type="InterPro" id="IPR015422">
    <property type="entry name" value="PyrdxlP-dep_Trfase_small"/>
</dbReference>
<evidence type="ECO:0000256" key="5">
    <source>
        <dbReference type="HAMAP-Rule" id="MF_01107"/>
    </source>
</evidence>
<feature type="binding site" evidence="5">
    <location>
        <begin position="107"/>
        <end position="108"/>
    </location>
    <ligand>
        <name>pyridoxal 5'-phosphate</name>
        <dbReference type="ChEBI" id="CHEBI:597326"/>
    </ligand>
</feature>
<accession>A0ABV9T1A2</accession>
<comment type="catalytic activity">
    <reaction evidence="5">
        <text>N(2)-acetyl-L-ornithine + 2-oxoglutarate = N-acetyl-L-glutamate 5-semialdehyde + L-glutamate</text>
        <dbReference type="Rhea" id="RHEA:18049"/>
        <dbReference type="ChEBI" id="CHEBI:16810"/>
        <dbReference type="ChEBI" id="CHEBI:29123"/>
        <dbReference type="ChEBI" id="CHEBI:29985"/>
        <dbReference type="ChEBI" id="CHEBI:57805"/>
        <dbReference type="EC" id="2.6.1.11"/>
    </reaction>
</comment>
<dbReference type="PANTHER" id="PTHR11986:SF79">
    <property type="entry name" value="ACETYLORNITHINE AMINOTRANSFERASE, MITOCHONDRIAL"/>
    <property type="match status" value="1"/>
</dbReference>
<dbReference type="PIRSF" id="PIRSF000521">
    <property type="entry name" value="Transaminase_4ab_Lys_Orn"/>
    <property type="match status" value="1"/>
</dbReference>
<dbReference type="InterPro" id="IPR005814">
    <property type="entry name" value="Aminotrans_3"/>
</dbReference>
<dbReference type="InterPro" id="IPR050103">
    <property type="entry name" value="Class-III_PLP-dep_AT"/>
</dbReference>
<keyword evidence="3 5" id="KW-0808">Transferase</keyword>
<dbReference type="NCBIfam" id="TIGR00707">
    <property type="entry name" value="argD"/>
    <property type="match status" value="1"/>
</dbReference>
<dbReference type="Gene3D" id="3.40.640.10">
    <property type="entry name" value="Type I PLP-dependent aspartate aminotransferase-like (Major domain)"/>
    <property type="match status" value="1"/>
</dbReference>
<dbReference type="Pfam" id="PF00202">
    <property type="entry name" value="Aminotran_3"/>
    <property type="match status" value="1"/>
</dbReference>
<gene>
    <name evidence="5" type="primary">argD</name>
    <name evidence="6" type="ORF">ACFPFU_12250</name>
</gene>
<keyword evidence="1 5" id="KW-0032">Aminotransferase</keyword>
<comment type="subunit">
    <text evidence="5">Homodimer.</text>
</comment>
<dbReference type="InterPro" id="IPR015424">
    <property type="entry name" value="PyrdxlP-dep_Trfase"/>
</dbReference>
<dbReference type="Proteomes" id="UP001595818">
    <property type="component" value="Unassembled WGS sequence"/>
</dbReference>
<proteinExistence type="inferred from homology"/>
<dbReference type="GO" id="GO:0008483">
    <property type="term" value="F:transaminase activity"/>
    <property type="evidence" value="ECO:0007669"/>
    <property type="project" value="UniProtKB-KW"/>
</dbReference>
<evidence type="ECO:0000313" key="7">
    <source>
        <dbReference type="Proteomes" id="UP001595818"/>
    </source>
</evidence>
<reference evidence="7" key="1">
    <citation type="journal article" date="2019" name="Int. J. Syst. Evol. Microbiol.">
        <title>The Global Catalogue of Microorganisms (GCM) 10K type strain sequencing project: providing services to taxonomists for standard genome sequencing and annotation.</title>
        <authorList>
            <consortium name="The Broad Institute Genomics Platform"/>
            <consortium name="The Broad Institute Genome Sequencing Center for Infectious Disease"/>
            <person name="Wu L."/>
            <person name="Ma J."/>
        </authorList>
    </citation>
    <scope>NUCLEOTIDE SEQUENCE [LARGE SCALE GENOMIC DNA]</scope>
    <source>
        <strain evidence="7">CGMCC 4.7466</strain>
    </source>
</reference>
<comment type="caution">
    <text evidence="6">The sequence shown here is derived from an EMBL/GenBank/DDBJ whole genome shotgun (WGS) entry which is preliminary data.</text>
</comment>
<organism evidence="6 7">
    <name type="scientific">Negadavirga shengliensis</name>
    <dbReference type="NCBI Taxonomy" id="1389218"/>
    <lineage>
        <taxon>Bacteria</taxon>
        <taxon>Pseudomonadati</taxon>
        <taxon>Bacteroidota</taxon>
        <taxon>Cytophagia</taxon>
        <taxon>Cytophagales</taxon>
        <taxon>Cyclobacteriaceae</taxon>
        <taxon>Negadavirga</taxon>
    </lineage>
</organism>
<keyword evidence="2 5" id="KW-0028">Amino-acid biosynthesis</keyword>
<dbReference type="HAMAP" id="MF_01107">
    <property type="entry name" value="ArgD_aminotrans_3"/>
    <property type="match status" value="1"/>
</dbReference>